<keyword evidence="4" id="KW-0347">Helicase</keyword>
<feature type="region of interest" description="Disordered" evidence="8">
    <location>
        <begin position="883"/>
        <end position="904"/>
    </location>
</feature>
<keyword evidence="2" id="KW-0547">Nucleotide-binding</keyword>
<evidence type="ECO:0000256" key="5">
    <source>
        <dbReference type="ARBA" id="ARBA00022840"/>
    </source>
</evidence>
<evidence type="ECO:0000256" key="4">
    <source>
        <dbReference type="ARBA" id="ARBA00022806"/>
    </source>
</evidence>
<dbReference type="GO" id="GO:0003676">
    <property type="term" value="F:nucleic acid binding"/>
    <property type="evidence" value="ECO:0007669"/>
    <property type="project" value="InterPro"/>
</dbReference>
<comment type="catalytic activity">
    <reaction evidence="6">
        <text>Couples ATP hydrolysis with the unwinding of duplex DNA by translocating in the 3'-5' direction.</text>
        <dbReference type="EC" id="5.6.2.4"/>
    </reaction>
</comment>
<dbReference type="SUPFAM" id="SSF52540">
    <property type="entry name" value="P-loop containing nucleoside triphosphate hydrolases"/>
    <property type="match status" value="1"/>
</dbReference>
<name>A0A9N8PC73_9PEZI</name>
<feature type="region of interest" description="Disordered" evidence="8">
    <location>
        <begin position="929"/>
        <end position="988"/>
    </location>
</feature>
<dbReference type="EC" id="5.6.2.4" evidence="7"/>
<comment type="similarity">
    <text evidence="1">Belongs to the helicase family. RecQ subfamily.</text>
</comment>
<gene>
    <name evidence="11" type="ORF">AWRI4233_LOCUS2242</name>
</gene>
<dbReference type="GO" id="GO:0016787">
    <property type="term" value="F:hydrolase activity"/>
    <property type="evidence" value="ECO:0007669"/>
    <property type="project" value="UniProtKB-KW"/>
</dbReference>
<dbReference type="InterPro" id="IPR003034">
    <property type="entry name" value="SAP_dom"/>
</dbReference>
<sequence length="1010" mass="111351">MNYHNLTVIGLREELANRGLSATGIKLKKDLIARLQQDDNDKADALSAIKSEANPKSSITIKANANVDVPSAMVKAEALPLPPNEPSEYGSDDLFDELDADALISASQQSQSALSKPESSFAVPPTPTLKRPLPEEDEFSGDEIFDEPEIEEIWTSSQQERRAAEAPVDKPEHVALIRRLLYEKFGYPGFRGEQEKAILSILRGENTLTIFPTGAGKSLCYQIPAIAFPLMDKMNGNERPHGAGITLVKRGIAADCSDSTKTYEQHQQIHADIHSGKLRLLYVSPEKLSNEAFVASMKHAAGGVRLVAVDEAHCISEWGHSFRPTYLMVERFTKEIKAERVICLTATATPKVAEDVRAAFDILERNEFRTSPYRPNLRLEAVATDSQEAKLPLLFKWLREHPGSTIVYVTFQQQAEDLCKVLRQKSFNAAFYHAGMKVEEKTAVQDSFMADEVRIVVATIAFGMGIDKSDIRGVVHLDLASTVEEYSQQIGRAGRDGEPGYCIMFICHEDIYLRQNFSLGDLPSRKSLLGFLKDLFGRERTPDAEGEVIKLAHRELSTLYDIRLSPLGVVFAALELRFGLLRAITPDDHSPEARAIYSMSTKAVKNFTFDMKAATRKGLMRADLVQKLDTWNATGVIMLKASGVMNRYRVMSPLPTAEADIQALADDLFADMAQREKDALGRIDQMVGLITGKGCLALGLAQHFGMELPDRRQSCAHCTYCAWGEAATLAPKPAPPLNIEGVRRVLAACPHDDPRLLARVAFGIKSPRITQLKLDKSSVFESLKDHEFSAGKYTSLAEAGRANGITERSGYFRLRARAAGRASKSDRIKNGSQHIRALHRKIGEKAYSMLCENLAADEPLPKPLGKQWPARFLERHPCIMARRPRSLTAPETGEQEDETSLPLPREEALASEIRNEEPQLLLDCQKYLDHSTGTDETPSQTQSPCTGPAAPANVLLITGGTSDVDRNVSSPTATPPDRPADGGSTTTTSFLSAIKDSLAEHRMTFSSRLT</sequence>
<accession>A0A9N8PC73</accession>
<protein>
    <recommendedName>
        <fullName evidence="7">DNA 3'-5' helicase</fullName>
        <ecNumber evidence="7">5.6.2.4</ecNumber>
    </recommendedName>
</protein>
<dbReference type="Gene3D" id="3.40.50.300">
    <property type="entry name" value="P-loop containing nucleotide triphosphate hydrolases"/>
    <property type="match status" value="2"/>
</dbReference>
<evidence type="ECO:0000313" key="11">
    <source>
        <dbReference type="EMBL" id="CAD0089415.1"/>
    </source>
</evidence>
<dbReference type="InterPro" id="IPR004589">
    <property type="entry name" value="DNA_helicase_ATP-dep_RecQ"/>
</dbReference>
<dbReference type="InterPro" id="IPR014001">
    <property type="entry name" value="Helicase_ATP-bd"/>
</dbReference>
<keyword evidence="12" id="KW-1185">Reference proteome</keyword>
<feature type="region of interest" description="Disordered" evidence="8">
    <location>
        <begin position="106"/>
        <end position="138"/>
    </location>
</feature>
<feature type="compositionally biased region" description="Polar residues" evidence="8">
    <location>
        <begin position="934"/>
        <end position="945"/>
    </location>
</feature>
<dbReference type="InterPro" id="IPR001650">
    <property type="entry name" value="Helicase_C-like"/>
</dbReference>
<dbReference type="PANTHER" id="PTHR13710">
    <property type="entry name" value="DNA HELICASE RECQ FAMILY MEMBER"/>
    <property type="match status" value="1"/>
</dbReference>
<evidence type="ECO:0000256" key="7">
    <source>
        <dbReference type="ARBA" id="ARBA00034808"/>
    </source>
</evidence>
<dbReference type="GO" id="GO:0005694">
    <property type="term" value="C:chromosome"/>
    <property type="evidence" value="ECO:0007669"/>
    <property type="project" value="TreeGrafter"/>
</dbReference>
<organism evidence="11 12">
    <name type="scientific">Aureobasidium mustum</name>
    <dbReference type="NCBI Taxonomy" id="2773714"/>
    <lineage>
        <taxon>Eukaryota</taxon>
        <taxon>Fungi</taxon>
        <taxon>Dikarya</taxon>
        <taxon>Ascomycota</taxon>
        <taxon>Pezizomycotina</taxon>
        <taxon>Dothideomycetes</taxon>
        <taxon>Dothideomycetidae</taxon>
        <taxon>Dothideales</taxon>
        <taxon>Saccotheciaceae</taxon>
        <taxon>Aureobasidium</taxon>
    </lineage>
</organism>
<dbReference type="Gene3D" id="1.10.720.30">
    <property type="entry name" value="SAP domain"/>
    <property type="match status" value="1"/>
</dbReference>
<dbReference type="PROSITE" id="PS51194">
    <property type="entry name" value="HELICASE_CTER"/>
    <property type="match status" value="1"/>
</dbReference>
<dbReference type="InterPro" id="IPR036388">
    <property type="entry name" value="WH-like_DNA-bd_sf"/>
</dbReference>
<dbReference type="PROSITE" id="PS51192">
    <property type="entry name" value="HELICASE_ATP_BIND_1"/>
    <property type="match status" value="1"/>
</dbReference>
<dbReference type="GO" id="GO:0043138">
    <property type="term" value="F:3'-5' DNA helicase activity"/>
    <property type="evidence" value="ECO:0007669"/>
    <property type="project" value="UniProtKB-EC"/>
</dbReference>
<dbReference type="NCBIfam" id="TIGR00614">
    <property type="entry name" value="recQ_fam"/>
    <property type="match status" value="1"/>
</dbReference>
<dbReference type="GO" id="GO:0005524">
    <property type="term" value="F:ATP binding"/>
    <property type="evidence" value="ECO:0007669"/>
    <property type="project" value="UniProtKB-KW"/>
</dbReference>
<evidence type="ECO:0000313" key="12">
    <source>
        <dbReference type="Proteomes" id="UP000714618"/>
    </source>
</evidence>
<dbReference type="InterPro" id="IPR011545">
    <property type="entry name" value="DEAD/DEAH_box_helicase_dom"/>
</dbReference>
<feature type="compositionally biased region" description="Low complexity" evidence="8">
    <location>
        <begin position="106"/>
        <end position="115"/>
    </location>
</feature>
<proteinExistence type="inferred from homology"/>
<dbReference type="EMBL" id="CAIJEO010000003">
    <property type="protein sequence ID" value="CAD0089415.1"/>
    <property type="molecule type" value="Genomic_DNA"/>
</dbReference>
<dbReference type="AlphaFoldDB" id="A0A9N8PC73"/>
<dbReference type="Proteomes" id="UP000714618">
    <property type="component" value="Unassembled WGS sequence"/>
</dbReference>
<evidence type="ECO:0000256" key="1">
    <source>
        <dbReference type="ARBA" id="ARBA00005446"/>
    </source>
</evidence>
<comment type="caution">
    <text evidence="11">The sequence shown here is derived from an EMBL/GenBank/DDBJ whole genome shotgun (WGS) entry which is preliminary data.</text>
</comment>
<feature type="domain" description="Helicase ATP-binding" evidence="9">
    <location>
        <begin position="198"/>
        <end position="366"/>
    </location>
</feature>
<dbReference type="Pfam" id="PF00270">
    <property type="entry name" value="DEAD"/>
    <property type="match status" value="1"/>
</dbReference>
<dbReference type="PANTHER" id="PTHR13710:SF120">
    <property type="entry name" value="BIFUNCTIONAL 3'-5' EXONUCLEASE_ATP-DEPENDENT HELICASE WRN"/>
    <property type="match status" value="1"/>
</dbReference>
<keyword evidence="3" id="KW-0378">Hydrolase</keyword>
<dbReference type="Pfam" id="PF02037">
    <property type="entry name" value="SAP"/>
    <property type="match status" value="1"/>
</dbReference>
<evidence type="ECO:0000259" key="9">
    <source>
        <dbReference type="PROSITE" id="PS51192"/>
    </source>
</evidence>
<feature type="domain" description="Helicase C-terminal" evidence="10">
    <location>
        <begin position="390"/>
        <end position="549"/>
    </location>
</feature>
<reference evidence="11" key="1">
    <citation type="submission" date="2020-06" db="EMBL/GenBank/DDBJ databases">
        <authorList>
            <person name="Onetto C."/>
        </authorList>
    </citation>
    <scope>NUCLEOTIDE SEQUENCE</scope>
</reference>
<dbReference type="InterPro" id="IPR036361">
    <property type="entry name" value="SAP_dom_sf"/>
</dbReference>
<dbReference type="GO" id="GO:0000724">
    <property type="term" value="P:double-strand break repair via homologous recombination"/>
    <property type="evidence" value="ECO:0007669"/>
    <property type="project" value="TreeGrafter"/>
</dbReference>
<dbReference type="InterPro" id="IPR027417">
    <property type="entry name" value="P-loop_NTPase"/>
</dbReference>
<keyword evidence="5" id="KW-0067">ATP-binding</keyword>
<dbReference type="GO" id="GO:0005737">
    <property type="term" value="C:cytoplasm"/>
    <property type="evidence" value="ECO:0007669"/>
    <property type="project" value="TreeGrafter"/>
</dbReference>
<evidence type="ECO:0000256" key="8">
    <source>
        <dbReference type="SAM" id="MobiDB-lite"/>
    </source>
</evidence>
<evidence type="ECO:0000256" key="6">
    <source>
        <dbReference type="ARBA" id="ARBA00034617"/>
    </source>
</evidence>
<dbReference type="GO" id="GO:0009378">
    <property type="term" value="F:four-way junction helicase activity"/>
    <property type="evidence" value="ECO:0007669"/>
    <property type="project" value="TreeGrafter"/>
</dbReference>
<dbReference type="OrthoDB" id="10261556at2759"/>
<dbReference type="Pfam" id="PF00271">
    <property type="entry name" value="Helicase_C"/>
    <property type="match status" value="1"/>
</dbReference>
<dbReference type="SMART" id="SM00487">
    <property type="entry name" value="DEXDc"/>
    <property type="match status" value="1"/>
</dbReference>
<dbReference type="SUPFAM" id="SSF68906">
    <property type="entry name" value="SAP domain"/>
    <property type="match status" value="1"/>
</dbReference>
<dbReference type="GO" id="GO:0005634">
    <property type="term" value="C:nucleus"/>
    <property type="evidence" value="ECO:0007669"/>
    <property type="project" value="TreeGrafter"/>
</dbReference>
<evidence type="ECO:0000256" key="3">
    <source>
        <dbReference type="ARBA" id="ARBA00022801"/>
    </source>
</evidence>
<dbReference type="SMART" id="SM00513">
    <property type="entry name" value="SAP"/>
    <property type="match status" value="1"/>
</dbReference>
<evidence type="ECO:0000259" key="10">
    <source>
        <dbReference type="PROSITE" id="PS51194"/>
    </source>
</evidence>
<dbReference type="Gene3D" id="1.10.10.10">
    <property type="entry name" value="Winged helix-like DNA-binding domain superfamily/Winged helix DNA-binding domain"/>
    <property type="match status" value="1"/>
</dbReference>
<evidence type="ECO:0000256" key="2">
    <source>
        <dbReference type="ARBA" id="ARBA00022741"/>
    </source>
</evidence>
<dbReference type="SMART" id="SM00490">
    <property type="entry name" value="HELICc"/>
    <property type="match status" value="1"/>
</dbReference>